<keyword evidence="10" id="KW-1185">Reference proteome</keyword>
<dbReference type="AlphaFoldDB" id="A0A832V4Q4"/>
<dbReference type="InterPro" id="IPR001173">
    <property type="entry name" value="Glyco_trans_2-like"/>
</dbReference>
<accession>A0A832V4Q4</accession>
<evidence type="ECO:0000313" key="9">
    <source>
        <dbReference type="EMBL" id="HIK00882.1"/>
    </source>
</evidence>
<sequence length="383" mass="44473">MNAVALYITIYTFAAIGYVWYRYFFNFLSRQKKYKKNFPKDQNVSVIVPVYNEIPKLLKQSIESILRQTRNIELLVINDGSNRRTADILEQLQHAYKFSYVKFKKNMGKRVAMATGVKRASGDIIAFVDSDTVLKPNAIEELIKPFSNPKMGATTGNATVLNQGKWLGKLIAARYYYAFNVERRSMNYTGVVPVASGVLAAFRKSIILPKIESFLNQKFLGKVQQYGDDRHLTNLVLEQGYKVFYVDSAVALTHAPEKLFQLFKQQMRWRKSYIRETLYAAKFMWKISKMLTFDTLYTAYMTYNSIVMRLMAWAFIFLYPILILPYFIIVTIMAFVHNIALFVERGVKFGLQSILYAYLYELFVFWSLPAAILTLNNTEWGTR</sequence>
<evidence type="ECO:0000256" key="4">
    <source>
        <dbReference type="ARBA" id="ARBA00022676"/>
    </source>
</evidence>
<dbReference type="Pfam" id="PF00535">
    <property type="entry name" value="Glycos_transf_2"/>
    <property type="match status" value="1"/>
</dbReference>
<evidence type="ECO:0000259" key="8">
    <source>
        <dbReference type="Pfam" id="PF00535"/>
    </source>
</evidence>
<dbReference type="SUPFAM" id="SSF53448">
    <property type="entry name" value="Nucleotide-diphospho-sugar transferases"/>
    <property type="match status" value="1"/>
</dbReference>
<keyword evidence="7" id="KW-1133">Transmembrane helix</keyword>
<feature type="transmembrane region" description="Helical" evidence="7">
    <location>
        <begin position="6"/>
        <end position="25"/>
    </location>
</feature>
<keyword evidence="7" id="KW-0812">Transmembrane</keyword>
<keyword evidence="5" id="KW-0808">Transferase</keyword>
<dbReference type="GO" id="GO:0005886">
    <property type="term" value="C:plasma membrane"/>
    <property type="evidence" value="ECO:0007669"/>
    <property type="project" value="UniProtKB-SubCell"/>
</dbReference>
<dbReference type="InterPro" id="IPR029044">
    <property type="entry name" value="Nucleotide-diphossugar_trans"/>
</dbReference>
<keyword evidence="4" id="KW-0328">Glycosyltransferase</keyword>
<organism evidence="9 10">
    <name type="scientific">Candidatus Naiadarchaeum limnaeum</name>
    <dbReference type="NCBI Taxonomy" id="2756139"/>
    <lineage>
        <taxon>Archaea</taxon>
        <taxon>Candidatus Undinarchaeota</taxon>
        <taxon>Candidatus Undinarchaeia</taxon>
        <taxon>Candidatus Naiadarchaeales</taxon>
        <taxon>Candidatus Naiadarchaeaceae</taxon>
        <taxon>Candidatus Naiadarchaeum</taxon>
    </lineage>
</organism>
<dbReference type="EMBL" id="DVAB01000042">
    <property type="protein sequence ID" value="HIK00882.1"/>
    <property type="molecule type" value="Genomic_DNA"/>
</dbReference>
<dbReference type="PANTHER" id="PTHR22913:SF12">
    <property type="entry name" value="MANNURONAN SYNTHASE"/>
    <property type="match status" value="1"/>
</dbReference>
<keyword evidence="6 7" id="KW-0472">Membrane</keyword>
<feature type="transmembrane region" description="Helical" evidence="7">
    <location>
        <begin position="323"/>
        <end position="343"/>
    </location>
</feature>
<evidence type="ECO:0000256" key="3">
    <source>
        <dbReference type="ARBA" id="ARBA00022475"/>
    </source>
</evidence>
<evidence type="ECO:0000256" key="1">
    <source>
        <dbReference type="ARBA" id="ARBA00004236"/>
    </source>
</evidence>
<dbReference type="GO" id="GO:0050501">
    <property type="term" value="F:hyaluronan synthase activity"/>
    <property type="evidence" value="ECO:0007669"/>
    <property type="project" value="TreeGrafter"/>
</dbReference>
<keyword evidence="3" id="KW-1003">Cell membrane</keyword>
<dbReference type="Gene3D" id="3.90.550.10">
    <property type="entry name" value="Spore Coat Polysaccharide Biosynthesis Protein SpsA, Chain A"/>
    <property type="match status" value="1"/>
</dbReference>
<feature type="domain" description="Glycosyltransferase 2-like" evidence="8">
    <location>
        <begin position="45"/>
        <end position="207"/>
    </location>
</feature>
<comment type="caution">
    <text evidence="9">The sequence shown here is derived from an EMBL/GenBank/DDBJ whole genome shotgun (WGS) entry which is preliminary data.</text>
</comment>
<name>A0A832V4Q4_9ARCH</name>
<proteinExistence type="inferred from homology"/>
<reference evidence="9 10" key="1">
    <citation type="journal article" name="Nat. Commun.">
        <title>Undinarchaeota illuminate DPANN phylogeny and the impact of gene transfer on archaeal evolution.</title>
        <authorList>
            <person name="Dombrowski N."/>
            <person name="Williams T.A."/>
            <person name="Sun J."/>
            <person name="Woodcroft B.J."/>
            <person name="Lee J.H."/>
            <person name="Minh B.Q."/>
            <person name="Rinke C."/>
            <person name="Spang A."/>
        </authorList>
    </citation>
    <scope>NUCLEOTIDE SEQUENCE [LARGE SCALE GENOMIC DNA]</scope>
    <source>
        <strain evidence="9">MAG_bin1129</strain>
    </source>
</reference>
<evidence type="ECO:0000256" key="2">
    <source>
        <dbReference type="ARBA" id="ARBA00006782"/>
    </source>
</evidence>
<evidence type="ECO:0000313" key="10">
    <source>
        <dbReference type="Proteomes" id="UP000646946"/>
    </source>
</evidence>
<dbReference type="GO" id="GO:0085029">
    <property type="term" value="P:extracellular matrix assembly"/>
    <property type="evidence" value="ECO:0007669"/>
    <property type="project" value="TreeGrafter"/>
</dbReference>
<evidence type="ECO:0000256" key="5">
    <source>
        <dbReference type="ARBA" id="ARBA00022679"/>
    </source>
</evidence>
<comment type="subcellular location">
    <subcellularLocation>
        <location evidence="1">Cell membrane</location>
    </subcellularLocation>
</comment>
<dbReference type="PANTHER" id="PTHR22913">
    <property type="entry name" value="HYALURONAN SYNTHASE"/>
    <property type="match status" value="1"/>
</dbReference>
<gene>
    <name evidence="9" type="ORF">H1016_05100</name>
</gene>
<protein>
    <submittedName>
        <fullName evidence="9">Glycosyltransferase</fullName>
    </submittedName>
</protein>
<dbReference type="GO" id="GO:0030213">
    <property type="term" value="P:hyaluronan biosynthetic process"/>
    <property type="evidence" value="ECO:0007669"/>
    <property type="project" value="TreeGrafter"/>
</dbReference>
<evidence type="ECO:0000256" key="6">
    <source>
        <dbReference type="ARBA" id="ARBA00023136"/>
    </source>
</evidence>
<dbReference type="Proteomes" id="UP000646946">
    <property type="component" value="Unassembled WGS sequence"/>
</dbReference>
<evidence type="ECO:0000256" key="7">
    <source>
        <dbReference type="SAM" id="Phobius"/>
    </source>
</evidence>
<feature type="transmembrane region" description="Helical" evidence="7">
    <location>
        <begin position="355"/>
        <end position="375"/>
    </location>
</feature>
<comment type="similarity">
    <text evidence="2">Belongs to the NodC/HAS family.</text>
</comment>